<dbReference type="RefSeq" id="WP_142505212.1">
    <property type="nucleotide sequence ID" value="NZ_FXTI01000004.1"/>
</dbReference>
<protein>
    <submittedName>
        <fullName evidence="1">Cell fate regulator YlbF, YheA/YmcA/DUF963 family (Controls sporulation, competence, biofilm development)</fullName>
    </submittedName>
</protein>
<dbReference type="AlphaFoldDB" id="A0A521CQZ6"/>
<dbReference type="PANTHER" id="PTHR38448">
    <property type="entry name" value="REGULATORY PROTEIN YLBF-RELATED"/>
    <property type="match status" value="1"/>
</dbReference>
<sequence>MKSLDMTELLLETYKLADQIKESKEVKRYLDLKREIHDDQEAQRLIKEFQRKKEMFEECQRFGHFHPEYHKAKQEAEDWLTKMKGNPKIREYMELEERLDFILGEVSRTIARTVSSSIKVPVNDSKELKMPNRNRRKSH</sequence>
<accession>A0A521CQZ6</accession>
<keyword evidence="2" id="KW-1185">Reference proteome</keyword>
<dbReference type="InterPro" id="IPR023378">
    <property type="entry name" value="YheA/YmcA-like_dom_sf"/>
</dbReference>
<dbReference type="PANTHER" id="PTHR38448:SF2">
    <property type="entry name" value="REGULATORY PROTEIN YLBF"/>
    <property type="match status" value="1"/>
</dbReference>
<organism evidence="1 2">
    <name type="scientific">Melghirimyces algeriensis</name>
    <dbReference type="NCBI Taxonomy" id="910412"/>
    <lineage>
        <taxon>Bacteria</taxon>
        <taxon>Bacillati</taxon>
        <taxon>Bacillota</taxon>
        <taxon>Bacilli</taxon>
        <taxon>Bacillales</taxon>
        <taxon>Thermoactinomycetaceae</taxon>
        <taxon>Melghirimyces</taxon>
    </lineage>
</organism>
<proteinExistence type="predicted"/>
<evidence type="ECO:0000313" key="2">
    <source>
        <dbReference type="Proteomes" id="UP000315636"/>
    </source>
</evidence>
<evidence type="ECO:0000313" key="1">
    <source>
        <dbReference type="EMBL" id="SMO61889.1"/>
    </source>
</evidence>
<dbReference type="OrthoDB" id="2157513at2"/>
<name>A0A521CQZ6_9BACL</name>
<dbReference type="Pfam" id="PF06133">
    <property type="entry name" value="Com_YlbF"/>
    <property type="match status" value="1"/>
</dbReference>
<dbReference type="InterPro" id="IPR052767">
    <property type="entry name" value="Bact_com_dev_regulator"/>
</dbReference>
<dbReference type="Proteomes" id="UP000315636">
    <property type="component" value="Unassembled WGS sequence"/>
</dbReference>
<reference evidence="1 2" key="1">
    <citation type="submission" date="2017-05" db="EMBL/GenBank/DDBJ databases">
        <authorList>
            <person name="Varghese N."/>
            <person name="Submissions S."/>
        </authorList>
    </citation>
    <scope>NUCLEOTIDE SEQUENCE [LARGE SCALE GENOMIC DNA]</scope>
    <source>
        <strain evidence="1 2">DSM 45474</strain>
    </source>
</reference>
<dbReference type="SUPFAM" id="SSF158622">
    <property type="entry name" value="YheA/YmcA-like"/>
    <property type="match status" value="1"/>
</dbReference>
<dbReference type="Gene3D" id="1.20.1500.10">
    <property type="entry name" value="YheA/YmcA-like"/>
    <property type="match status" value="1"/>
</dbReference>
<dbReference type="EMBL" id="FXTI01000004">
    <property type="protein sequence ID" value="SMO61889.1"/>
    <property type="molecule type" value="Genomic_DNA"/>
</dbReference>
<dbReference type="InterPro" id="IPR010368">
    <property type="entry name" value="Com_YlbF"/>
</dbReference>
<gene>
    <name evidence="1" type="ORF">SAMN06264849_104141</name>
</gene>